<feature type="compositionally biased region" description="Gly residues" evidence="1">
    <location>
        <begin position="355"/>
        <end position="366"/>
    </location>
</feature>
<dbReference type="EMBL" id="DS546651">
    <property type="protein sequence ID" value="EDQ48267.1"/>
    <property type="molecule type" value="Genomic_DNA"/>
</dbReference>
<organism>
    <name type="scientific">Physcomitrium patens</name>
    <name type="common">Spreading-leaved earth moss</name>
    <name type="synonym">Physcomitrella patens</name>
    <dbReference type="NCBI Taxonomy" id="3218"/>
    <lineage>
        <taxon>Eukaryota</taxon>
        <taxon>Viridiplantae</taxon>
        <taxon>Streptophyta</taxon>
        <taxon>Embryophyta</taxon>
        <taxon>Bryophyta</taxon>
        <taxon>Bryophytina</taxon>
        <taxon>Bryopsida</taxon>
        <taxon>Funariidae</taxon>
        <taxon>Funariales</taxon>
        <taxon>Funariaceae</taxon>
        <taxon>Physcomitrium</taxon>
    </lineage>
</organism>
<evidence type="ECO:0000256" key="1">
    <source>
        <dbReference type="SAM" id="MobiDB-lite"/>
    </source>
</evidence>
<proteinExistence type="predicted"/>
<feature type="region of interest" description="Disordered" evidence="1">
    <location>
        <begin position="202"/>
        <end position="233"/>
    </location>
</feature>
<evidence type="ECO:0000313" key="2">
    <source>
        <dbReference type="EMBL" id="EDQ48267.1"/>
    </source>
</evidence>
<feature type="non-terminal residue" evidence="2">
    <location>
        <position position="366"/>
    </location>
</feature>
<reference evidence="2" key="1">
    <citation type="journal article" date="2008" name="Science">
        <title>The Physcomitrella genome reveals evolutionary insights into the conquest of land by plants.</title>
        <authorList>
            <person name="Rensing S."/>
            <person name="Lang D."/>
            <person name="Zimmer A."/>
            <person name="Terry A."/>
            <person name="Salamov A."/>
            <person name="Shapiro H."/>
            <person name="Nishiyama T."/>
            <person name="Perroud P.-F."/>
            <person name="Lindquist E."/>
            <person name="Kamisugi Y."/>
            <person name="Tanahashi T."/>
            <person name="Sakakibara K."/>
            <person name="Fujita T."/>
            <person name="Oishi K."/>
            <person name="Shin-I T."/>
            <person name="Kuroki Y."/>
            <person name="Toyoda A."/>
            <person name="Suzuki Y."/>
            <person name="Hashimoto A."/>
            <person name="Yamaguchi K."/>
            <person name="Sugano A."/>
            <person name="Kohara Y."/>
            <person name="Fujiyama A."/>
            <person name="Anterola A."/>
            <person name="Aoki S."/>
            <person name="Ashton N."/>
            <person name="Barbazuk W.B."/>
            <person name="Barker E."/>
            <person name="Bennetzen J."/>
            <person name="Bezanilla M."/>
            <person name="Blankenship R."/>
            <person name="Cho S.H."/>
            <person name="Dutcher S."/>
            <person name="Estelle M."/>
            <person name="Fawcett J.A."/>
            <person name="Gundlach H."/>
            <person name="Hanada K."/>
            <person name="Heyl A."/>
            <person name="Hicks K.A."/>
            <person name="Hugh J."/>
            <person name="Lohr M."/>
            <person name="Mayer K."/>
            <person name="Melkozernov A."/>
            <person name="Murata T."/>
            <person name="Nelson D."/>
            <person name="Pils B."/>
            <person name="Prigge M."/>
            <person name="Reiss B."/>
            <person name="Renner T."/>
            <person name="Rombauts S."/>
            <person name="Rushton P."/>
            <person name="Sanderfoot A."/>
            <person name="Schween G."/>
            <person name="Shiu S.-H."/>
            <person name="Stueber K."/>
            <person name="Theodoulou F.L."/>
            <person name="Tu H."/>
            <person name="Van de Peer Y."/>
            <person name="Verrier P.J."/>
            <person name="Waters E."/>
            <person name="Wood A."/>
            <person name="Yang L."/>
            <person name="Cove D."/>
            <person name="Cuming A."/>
            <person name="Hasebe M."/>
            <person name="Lucas S."/>
            <person name="Mishler D.B."/>
            <person name="Reski R."/>
            <person name="Grigoriev I."/>
            <person name="Quatrano R.S."/>
            <person name="Boore J.L."/>
        </authorList>
    </citation>
    <scope>NUCLEOTIDE SEQUENCE [LARGE SCALE GENOMIC DNA]</scope>
</reference>
<accession>A9U7T6</accession>
<dbReference type="AlphaFoldDB" id="A9U7T6"/>
<gene>
    <name evidence="2" type="ORF">PHYPADRAFT_104055</name>
</gene>
<name>A9U7T6_PHYPA</name>
<feature type="region of interest" description="Disordered" evidence="1">
    <location>
        <begin position="327"/>
        <end position="366"/>
    </location>
</feature>
<sequence>APRPLVLHQHAHHFLQVALHAGGHVGARLAKVLEVGGRVHQHLARAVVAEIVVALLVLHALRPVEEVGLLLLGLLREQVVGQAHGDLVGVAELLDHVVVVGVVLKAPARIDHAGHAQAVEFAHEVARGVDLVVQRQLGALGQRAVEDGGVGLGQQQARGVAVGIARDLAACRLGRVAGRAPGHHHLGAGRHHRRGPGVCRAPPQGVGRHARRGATGQPGLCGAGRRRRRRPAAARGLGAAGAARMGLCRPGHGHCRGHCLGLSGALLRRGPAVHAKRLCAHRAQPGRLGPHAGHGRLGHAVARALAAAQALHGGGGAAGLRRCDEGAARHHGAAPLQQRHPGRRGLPARARRTPGRGGPAVAGPGA</sequence>
<protein>
    <submittedName>
        <fullName evidence="2">Predicted protein</fullName>
    </submittedName>
</protein>
<feature type="non-terminal residue" evidence="2">
    <location>
        <position position="1"/>
    </location>
</feature>